<proteinExistence type="predicted"/>
<gene>
    <name evidence="2" type="ORF">CANVERA_P5227</name>
</gene>
<organism evidence="2 3">
    <name type="scientific">Candida verbasci</name>
    <dbReference type="NCBI Taxonomy" id="1227364"/>
    <lineage>
        <taxon>Eukaryota</taxon>
        <taxon>Fungi</taxon>
        <taxon>Dikarya</taxon>
        <taxon>Ascomycota</taxon>
        <taxon>Saccharomycotina</taxon>
        <taxon>Pichiomycetes</taxon>
        <taxon>Debaryomycetaceae</taxon>
        <taxon>Candida/Lodderomyces clade</taxon>
        <taxon>Candida</taxon>
    </lineage>
</organism>
<accession>A0A9W4XNP1</accession>
<keyword evidence="3" id="KW-1185">Reference proteome</keyword>
<dbReference type="Proteomes" id="UP001152885">
    <property type="component" value="Unassembled WGS sequence"/>
</dbReference>
<comment type="caution">
    <text evidence="2">The sequence shown here is derived from an EMBL/GenBank/DDBJ whole genome shotgun (WGS) entry which is preliminary data.</text>
</comment>
<dbReference type="AlphaFoldDB" id="A0A9W4XNP1"/>
<feature type="region of interest" description="Disordered" evidence="1">
    <location>
        <begin position="1"/>
        <end position="37"/>
    </location>
</feature>
<dbReference type="EMBL" id="CANTUO010000007">
    <property type="protein sequence ID" value="CAI5760719.1"/>
    <property type="molecule type" value="Genomic_DNA"/>
</dbReference>
<dbReference type="OrthoDB" id="4022168at2759"/>
<sequence>MSSTPSSPSKRSILSPKPSNINTSPIKRPSSSILLKSPPKKFHFKLSPSPKKKTKTVGFTIWEDKIDVSNSTHEIIGTNTTNELNHNDQENILQKHQIKRNGNRTVLGDLDINEFKGFITCNGRCESLTDLYQPINFNNEFKSLHKYTNLPNYCTPIRKDKYIMKSNNGFNEEDEMETLLIKKQQILTNQNKTNLIRKHKRSMSVGKNEAKLNLIRKNKFSILSN</sequence>
<evidence type="ECO:0000313" key="2">
    <source>
        <dbReference type="EMBL" id="CAI5760719.1"/>
    </source>
</evidence>
<reference evidence="2" key="1">
    <citation type="submission" date="2022-12" db="EMBL/GenBank/DDBJ databases">
        <authorList>
            <person name="Brejova B."/>
        </authorList>
    </citation>
    <scope>NUCLEOTIDE SEQUENCE</scope>
</reference>
<protein>
    <submittedName>
        <fullName evidence="2">Uncharacterized protein</fullName>
    </submittedName>
</protein>
<feature type="compositionally biased region" description="Low complexity" evidence="1">
    <location>
        <begin position="26"/>
        <end position="37"/>
    </location>
</feature>
<feature type="compositionally biased region" description="Low complexity" evidence="1">
    <location>
        <begin position="1"/>
        <end position="19"/>
    </location>
</feature>
<name>A0A9W4XNP1_9ASCO</name>
<evidence type="ECO:0000313" key="3">
    <source>
        <dbReference type="Proteomes" id="UP001152885"/>
    </source>
</evidence>
<evidence type="ECO:0000256" key="1">
    <source>
        <dbReference type="SAM" id="MobiDB-lite"/>
    </source>
</evidence>